<dbReference type="InterPro" id="IPR012281">
    <property type="entry name" value="Phospholipid_synth_PlsX-like"/>
</dbReference>
<dbReference type="STRING" id="265726.KY46_00065"/>
<keyword evidence="4 10" id="KW-0808">Transferase</keyword>
<comment type="caution">
    <text evidence="11">The sequence shown here is derived from an EMBL/GenBank/DDBJ whole genome shotgun (WGS) entry which is preliminary data.</text>
</comment>
<dbReference type="AlphaFoldDB" id="A0A0F5VHH4"/>
<dbReference type="Gene3D" id="3.40.718.10">
    <property type="entry name" value="Isopropylmalate Dehydrogenase"/>
    <property type="match status" value="1"/>
</dbReference>
<keyword evidence="6 10" id="KW-0594">Phospholipid biosynthesis</keyword>
<dbReference type="GO" id="GO:0006633">
    <property type="term" value="P:fatty acid biosynthetic process"/>
    <property type="evidence" value="ECO:0007669"/>
    <property type="project" value="UniProtKB-UniRule"/>
</dbReference>
<evidence type="ECO:0000256" key="9">
    <source>
        <dbReference type="ARBA" id="ARBA00046608"/>
    </source>
</evidence>
<dbReference type="UniPathway" id="UPA00085"/>
<dbReference type="NCBIfam" id="TIGR00182">
    <property type="entry name" value="plsX"/>
    <property type="match status" value="1"/>
</dbReference>
<comment type="subcellular location">
    <subcellularLocation>
        <location evidence="10">Cytoplasm</location>
    </subcellularLocation>
    <text evidence="10">Associated with the membrane possibly through PlsY.</text>
</comment>
<comment type="function">
    <text evidence="10">Catalyzes the reversible formation of acyl-phosphate (acyl-PO(4)) from acyl-[acyl-carrier-protein] (acyl-ACP). This enzyme utilizes acyl-ACP as fatty acyl donor, but not acyl-CoA.</text>
</comment>
<evidence type="ECO:0000256" key="7">
    <source>
        <dbReference type="ARBA" id="ARBA00023264"/>
    </source>
</evidence>
<dbReference type="Pfam" id="PF02504">
    <property type="entry name" value="FA_synthesis"/>
    <property type="match status" value="1"/>
</dbReference>
<dbReference type="PANTHER" id="PTHR30100:SF1">
    <property type="entry name" value="PHOSPHATE ACYLTRANSFERASE"/>
    <property type="match status" value="1"/>
</dbReference>
<reference evidence="11 12" key="1">
    <citation type="submission" date="2014-12" db="EMBL/GenBank/DDBJ databases">
        <title>Mercury Reductase activity and rhizosphere competence traits in the genome of root associated Photobacterium halotolerans MELD1.</title>
        <authorList>
            <person name="Mathew D.C."/>
            <person name="Huang C.-C."/>
        </authorList>
    </citation>
    <scope>NUCLEOTIDE SEQUENCE [LARGE SCALE GENOMIC DNA]</scope>
    <source>
        <strain evidence="11 12">MELD1</strain>
    </source>
</reference>
<dbReference type="Proteomes" id="UP000033633">
    <property type="component" value="Unassembled WGS sequence"/>
</dbReference>
<keyword evidence="5 10" id="KW-0443">Lipid metabolism</keyword>
<name>A0A0F5VHH4_9GAMM</name>
<evidence type="ECO:0000256" key="6">
    <source>
        <dbReference type="ARBA" id="ARBA00023209"/>
    </source>
</evidence>
<dbReference type="PIRSF" id="PIRSF002465">
    <property type="entry name" value="Phsphlp_syn_PlsX"/>
    <property type="match status" value="1"/>
</dbReference>
<organism evidence="11 12">
    <name type="scientific">Photobacterium halotolerans</name>
    <dbReference type="NCBI Taxonomy" id="265726"/>
    <lineage>
        <taxon>Bacteria</taxon>
        <taxon>Pseudomonadati</taxon>
        <taxon>Pseudomonadota</taxon>
        <taxon>Gammaproteobacteria</taxon>
        <taxon>Vibrionales</taxon>
        <taxon>Vibrionaceae</taxon>
        <taxon>Photobacterium</taxon>
    </lineage>
</organism>
<comment type="similarity">
    <text evidence="10">Belongs to the PlsX family.</text>
</comment>
<dbReference type="GO" id="GO:0005737">
    <property type="term" value="C:cytoplasm"/>
    <property type="evidence" value="ECO:0007669"/>
    <property type="project" value="UniProtKB-SubCell"/>
</dbReference>
<dbReference type="GO" id="GO:0043811">
    <property type="term" value="F:phosphate:acyl-[acyl carrier protein] acyltransferase activity"/>
    <property type="evidence" value="ECO:0007669"/>
    <property type="project" value="UniProtKB-UniRule"/>
</dbReference>
<evidence type="ECO:0000256" key="8">
    <source>
        <dbReference type="ARBA" id="ARBA00024069"/>
    </source>
</evidence>
<keyword evidence="7 10" id="KW-1208">Phospholipid metabolism</keyword>
<comment type="subunit">
    <text evidence="9 10">Homodimer. Probably interacts with PlsY.</text>
</comment>
<proteinExistence type="inferred from homology"/>
<gene>
    <name evidence="10" type="primary">plsX</name>
    <name evidence="11" type="ORF">KY46_00065</name>
</gene>
<evidence type="ECO:0000256" key="5">
    <source>
        <dbReference type="ARBA" id="ARBA00023098"/>
    </source>
</evidence>
<protein>
    <recommendedName>
        <fullName evidence="8 10">Phosphate acyltransferase</fullName>
        <ecNumber evidence="8 10">2.3.1.274</ecNumber>
    </recommendedName>
    <alternativeName>
        <fullName evidence="10">Acyl-ACP phosphotransacylase</fullName>
    </alternativeName>
    <alternativeName>
        <fullName evidence="10">Acyl-[acyl-carrier-protein]--phosphate acyltransferase</fullName>
    </alternativeName>
    <alternativeName>
        <fullName evidence="10">Phosphate-acyl-ACP acyltransferase</fullName>
    </alternativeName>
</protein>
<dbReference type="GO" id="GO:0008654">
    <property type="term" value="P:phospholipid biosynthetic process"/>
    <property type="evidence" value="ECO:0007669"/>
    <property type="project" value="UniProtKB-KW"/>
</dbReference>
<comment type="pathway">
    <text evidence="10">Lipid metabolism; phospholipid metabolism.</text>
</comment>
<evidence type="ECO:0000256" key="2">
    <source>
        <dbReference type="ARBA" id="ARBA00022490"/>
    </source>
</evidence>
<evidence type="ECO:0000256" key="1">
    <source>
        <dbReference type="ARBA" id="ARBA00001232"/>
    </source>
</evidence>
<evidence type="ECO:0000256" key="3">
    <source>
        <dbReference type="ARBA" id="ARBA00022516"/>
    </source>
</evidence>
<dbReference type="SUPFAM" id="SSF53659">
    <property type="entry name" value="Isocitrate/Isopropylmalate dehydrogenase-like"/>
    <property type="match status" value="1"/>
</dbReference>
<dbReference type="OrthoDB" id="9806408at2"/>
<evidence type="ECO:0000313" key="11">
    <source>
        <dbReference type="EMBL" id="KKD01277.1"/>
    </source>
</evidence>
<keyword evidence="3 10" id="KW-0444">Lipid biosynthesis</keyword>
<dbReference type="HAMAP" id="MF_00019">
    <property type="entry name" value="PlsX"/>
    <property type="match status" value="1"/>
</dbReference>
<dbReference type="InterPro" id="IPR003664">
    <property type="entry name" value="FA_synthesis"/>
</dbReference>
<evidence type="ECO:0000256" key="10">
    <source>
        <dbReference type="HAMAP-Rule" id="MF_00019"/>
    </source>
</evidence>
<keyword evidence="12" id="KW-1185">Reference proteome</keyword>
<evidence type="ECO:0000313" key="12">
    <source>
        <dbReference type="Proteomes" id="UP000033633"/>
    </source>
</evidence>
<accession>A0A0F5VHH4</accession>
<dbReference type="PANTHER" id="PTHR30100">
    <property type="entry name" value="FATTY ACID/PHOSPHOLIPID SYNTHESIS PROTEIN PLSX"/>
    <property type="match status" value="1"/>
</dbReference>
<sequence>MTGLTVALDAMGGDFGPQVTVPAAVQALLQYPSLNLLLFGDQSAITTQLSSLNSTHHPRLTVVHCDHAIADHTRPSQALRQSQGSSMRRALDAVAEGDADACVSAGNTGALMALARYTLKQLPGVERPALVSAIPSRNGGKTWLLDLGANVSCDADTLFQFAVMGSVLAEQEMTGRPPRVALLNIGSEEIKGNDLVKRCASMLSRSPDVHYIGYVEGNELYDGKADVVVCDGFVGNVSLKTSEGVANLFIESFKQAVSQHPIKRLIAKWLFSDLFRQIQSLNPDQYNGASLLGLRGIVVKSHGSADIAALTNAIGEAVHEIKRKIPAKISDRLEHVLLERHF</sequence>
<dbReference type="RefSeq" id="WP_046218613.1">
    <property type="nucleotide sequence ID" value="NZ_JWYV01000001.1"/>
</dbReference>
<comment type="catalytic activity">
    <reaction evidence="1 10">
        <text>a fatty acyl-[ACP] + phosphate = an acyl phosphate + holo-[ACP]</text>
        <dbReference type="Rhea" id="RHEA:42292"/>
        <dbReference type="Rhea" id="RHEA-COMP:9685"/>
        <dbReference type="Rhea" id="RHEA-COMP:14125"/>
        <dbReference type="ChEBI" id="CHEBI:43474"/>
        <dbReference type="ChEBI" id="CHEBI:59918"/>
        <dbReference type="ChEBI" id="CHEBI:64479"/>
        <dbReference type="ChEBI" id="CHEBI:138651"/>
        <dbReference type="EC" id="2.3.1.274"/>
    </reaction>
</comment>
<evidence type="ECO:0000256" key="4">
    <source>
        <dbReference type="ARBA" id="ARBA00022679"/>
    </source>
</evidence>
<dbReference type="EC" id="2.3.1.274" evidence="8 10"/>
<dbReference type="EMBL" id="JWYV01000001">
    <property type="protein sequence ID" value="KKD01277.1"/>
    <property type="molecule type" value="Genomic_DNA"/>
</dbReference>
<keyword evidence="11" id="KW-0012">Acyltransferase</keyword>
<keyword evidence="2 10" id="KW-0963">Cytoplasm</keyword>
<dbReference type="PATRIC" id="fig|265726.11.peg.13"/>